<dbReference type="EMBL" id="UINC01167583">
    <property type="protein sequence ID" value="SVD70175.1"/>
    <property type="molecule type" value="Genomic_DNA"/>
</dbReference>
<protein>
    <submittedName>
        <fullName evidence="1">Uncharacterized protein</fullName>
    </submittedName>
</protein>
<gene>
    <name evidence="1" type="ORF">METZ01_LOCUS423029</name>
</gene>
<proteinExistence type="predicted"/>
<organism evidence="1">
    <name type="scientific">marine metagenome</name>
    <dbReference type="NCBI Taxonomy" id="408172"/>
    <lineage>
        <taxon>unclassified sequences</taxon>
        <taxon>metagenomes</taxon>
        <taxon>ecological metagenomes</taxon>
    </lineage>
</organism>
<reference evidence="1" key="1">
    <citation type="submission" date="2018-05" db="EMBL/GenBank/DDBJ databases">
        <authorList>
            <person name="Lanie J.A."/>
            <person name="Ng W.-L."/>
            <person name="Kazmierczak K.M."/>
            <person name="Andrzejewski T.M."/>
            <person name="Davidsen T.M."/>
            <person name="Wayne K.J."/>
            <person name="Tettelin H."/>
            <person name="Glass J.I."/>
            <person name="Rusch D."/>
            <person name="Podicherti R."/>
            <person name="Tsui H.-C.T."/>
            <person name="Winkler M.E."/>
        </authorList>
    </citation>
    <scope>NUCLEOTIDE SEQUENCE</scope>
</reference>
<name>A0A382XHT4_9ZZZZ</name>
<sequence length="23" mass="2663">MKVTVENKKGLNKDLKVFVDKKT</sequence>
<dbReference type="AlphaFoldDB" id="A0A382XHT4"/>
<feature type="non-terminal residue" evidence="1">
    <location>
        <position position="23"/>
    </location>
</feature>
<accession>A0A382XHT4</accession>
<evidence type="ECO:0000313" key="1">
    <source>
        <dbReference type="EMBL" id="SVD70175.1"/>
    </source>
</evidence>